<sequence>IIIKQSFNKSKTKAYIFFVWYESLYYFLFLSSLMPTIGSFDSHSIKCKPNICYC</sequence>
<dbReference type="AlphaFoldDB" id="A0A7J7MVV9"/>
<name>A0A7J7MVV9_9MAGN</name>
<evidence type="ECO:0000256" key="1">
    <source>
        <dbReference type="SAM" id="Phobius"/>
    </source>
</evidence>
<keyword evidence="1" id="KW-1133">Transmembrane helix</keyword>
<keyword evidence="3" id="KW-1185">Reference proteome</keyword>
<keyword evidence="1" id="KW-0812">Transmembrane</keyword>
<comment type="caution">
    <text evidence="2">The sequence shown here is derived from an EMBL/GenBank/DDBJ whole genome shotgun (WGS) entry which is preliminary data.</text>
</comment>
<feature type="transmembrane region" description="Helical" evidence="1">
    <location>
        <begin position="14"/>
        <end position="34"/>
    </location>
</feature>
<protein>
    <submittedName>
        <fullName evidence="2">Uncharacterized protein</fullName>
    </submittedName>
</protein>
<dbReference type="Proteomes" id="UP000541444">
    <property type="component" value="Unassembled WGS sequence"/>
</dbReference>
<gene>
    <name evidence="2" type="ORF">GIB67_012327</name>
</gene>
<feature type="non-terminal residue" evidence="2">
    <location>
        <position position="1"/>
    </location>
</feature>
<proteinExistence type="predicted"/>
<keyword evidence="1" id="KW-0472">Membrane</keyword>
<dbReference type="EMBL" id="JACGCM010001215">
    <property type="protein sequence ID" value="KAF6158910.1"/>
    <property type="molecule type" value="Genomic_DNA"/>
</dbReference>
<evidence type="ECO:0000313" key="3">
    <source>
        <dbReference type="Proteomes" id="UP000541444"/>
    </source>
</evidence>
<evidence type="ECO:0000313" key="2">
    <source>
        <dbReference type="EMBL" id="KAF6158910.1"/>
    </source>
</evidence>
<accession>A0A7J7MVV9</accession>
<organism evidence="2 3">
    <name type="scientific">Kingdonia uniflora</name>
    <dbReference type="NCBI Taxonomy" id="39325"/>
    <lineage>
        <taxon>Eukaryota</taxon>
        <taxon>Viridiplantae</taxon>
        <taxon>Streptophyta</taxon>
        <taxon>Embryophyta</taxon>
        <taxon>Tracheophyta</taxon>
        <taxon>Spermatophyta</taxon>
        <taxon>Magnoliopsida</taxon>
        <taxon>Ranunculales</taxon>
        <taxon>Circaeasteraceae</taxon>
        <taxon>Kingdonia</taxon>
    </lineage>
</organism>
<reference evidence="2 3" key="1">
    <citation type="journal article" date="2020" name="IScience">
        <title>Genome Sequencing of the Endangered Kingdonia uniflora (Circaeasteraceae, Ranunculales) Reveals Potential Mechanisms of Evolutionary Specialization.</title>
        <authorList>
            <person name="Sun Y."/>
            <person name="Deng T."/>
            <person name="Zhang A."/>
            <person name="Moore M.J."/>
            <person name="Landis J.B."/>
            <person name="Lin N."/>
            <person name="Zhang H."/>
            <person name="Zhang X."/>
            <person name="Huang J."/>
            <person name="Zhang X."/>
            <person name="Sun H."/>
            <person name="Wang H."/>
        </authorList>
    </citation>
    <scope>NUCLEOTIDE SEQUENCE [LARGE SCALE GENOMIC DNA]</scope>
    <source>
        <strain evidence="2">TB1705</strain>
        <tissue evidence="2">Leaf</tissue>
    </source>
</reference>